<comment type="caution">
    <text evidence="1">The sequence shown here is derived from an EMBL/GenBank/DDBJ whole genome shotgun (WGS) entry which is preliminary data.</text>
</comment>
<keyword evidence="2" id="KW-1185">Reference proteome</keyword>
<dbReference type="STRING" id="29349.CLOTH_02080"/>
<name>A0A1V4IAG6_9FIRM</name>
<gene>
    <name evidence="1" type="ORF">CLOTH_02080</name>
</gene>
<evidence type="ECO:0000313" key="1">
    <source>
        <dbReference type="EMBL" id="OPJ56926.1"/>
    </source>
</evidence>
<sequence>MKINLEKLLRKEVDSLDLNFVQEIDTINYQGKDFKFTSPAKIEGRISRVHGDLYLDCKIEFSSVDTCGRCLKDIDIFVNADVQGFLVESEEEVLEDEDTFVYNGEELDFKEIVENAFILNVPRKVLCDEDCKGMCVNCGVNLNEAECRCIDEDENQEFIDPRLSKLKDFFKNN</sequence>
<evidence type="ECO:0000313" key="2">
    <source>
        <dbReference type="Proteomes" id="UP000190140"/>
    </source>
</evidence>
<dbReference type="AlphaFoldDB" id="A0A1V4IAG6"/>
<protein>
    <recommendedName>
        <fullName evidence="3">Large ribosomal RNA subunit accumulation protein YceD</fullName>
    </recommendedName>
</protein>
<dbReference type="InterPro" id="IPR003772">
    <property type="entry name" value="YceD"/>
</dbReference>
<accession>A0A1V4IAG6</accession>
<dbReference type="PANTHER" id="PTHR34374:SF1">
    <property type="entry name" value="LARGE RIBOSOMAL RNA SUBUNIT ACCUMULATION PROTEIN YCED HOMOLOG 1, CHLOROPLASTIC"/>
    <property type="match status" value="1"/>
</dbReference>
<dbReference type="OrthoDB" id="9790372at2"/>
<proteinExistence type="predicted"/>
<dbReference type="Proteomes" id="UP000190140">
    <property type="component" value="Unassembled WGS sequence"/>
</dbReference>
<dbReference type="RefSeq" id="WP_079410329.1">
    <property type="nucleotide sequence ID" value="NZ_MZGW01000001.1"/>
</dbReference>
<dbReference type="PANTHER" id="PTHR34374">
    <property type="entry name" value="LARGE RIBOSOMAL RNA SUBUNIT ACCUMULATION PROTEIN YCED HOMOLOG 1, CHLOROPLASTIC"/>
    <property type="match status" value="1"/>
</dbReference>
<dbReference type="Pfam" id="PF02620">
    <property type="entry name" value="YceD"/>
    <property type="match status" value="1"/>
</dbReference>
<reference evidence="1 2" key="1">
    <citation type="submission" date="2017-03" db="EMBL/GenBank/DDBJ databases">
        <title>Genome sequence of Clostridium thermoalcaliphilum DSM 7309.</title>
        <authorList>
            <person name="Poehlein A."/>
            <person name="Daniel R."/>
        </authorList>
    </citation>
    <scope>NUCLEOTIDE SEQUENCE [LARGE SCALE GENOMIC DNA]</scope>
    <source>
        <strain evidence="1 2">DSM 7309</strain>
    </source>
</reference>
<evidence type="ECO:0008006" key="3">
    <source>
        <dbReference type="Google" id="ProtNLM"/>
    </source>
</evidence>
<dbReference type="EMBL" id="MZGW01000001">
    <property type="protein sequence ID" value="OPJ56926.1"/>
    <property type="molecule type" value="Genomic_DNA"/>
</dbReference>
<organism evidence="1 2">
    <name type="scientific">Alkalithermobacter paradoxus</name>
    <dbReference type="NCBI Taxonomy" id="29349"/>
    <lineage>
        <taxon>Bacteria</taxon>
        <taxon>Bacillati</taxon>
        <taxon>Bacillota</taxon>
        <taxon>Clostridia</taxon>
        <taxon>Peptostreptococcales</taxon>
        <taxon>Tepidibacteraceae</taxon>
        <taxon>Alkalithermobacter</taxon>
    </lineage>
</organism>